<keyword evidence="1" id="KW-0732">Signal</keyword>
<feature type="domain" description="Peptidase C14 caspase" evidence="2">
    <location>
        <begin position="217"/>
        <end position="462"/>
    </location>
</feature>
<dbReference type="AlphaFoldDB" id="A0AAW9S1K4"/>
<dbReference type="SUPFAM" id="SSF52129">
    <property type="entry name" value="Caspase-like"/>
    <property type="match status" value="1"/>
</dbReference>
<feature type="chain" id="PRO_5043544377" evidence="1">
    <location>
        <begin position="22"/>
        <end position="467"/>
    </location>
</feature>
<sequence length="467" mass="53404">MKYTLFLLLFLNLPFSSATFAQDSKEANYATIHLYRPRQFAGGLIKTMLYFNGQDVLMMPSGSKLTYKIYSEGLLHIRLNSSNILDYEEGDRVTSKGLRLNVRHGENYYIKIFREMETMVLIPVSEAVGREDFQRKKMFKHRGMYKEEDLNFPVINNHYYPDLATSTPLATHQEEAYPLEKTNESVYPSEQPSQTEEIRSELYEKLVQNERENSNAIAVVIGNKDYHGKDIPKVAYALNDARLVKEMLIRSFGFKPGNIIYMENASKANFETVFGIKGNHKGRLYNYVKPGESDVFIYYSGHGAPDPESKNPYFVPVDCDPQLVALSGYSQEVLYENLSKVSYKSLSVVVDACFSGASEEGMLVKNISPVFINTKEKLFQDPKVSILTSAKGTEVSSWYPEKQHSLFTYYLVNGFTGVADQDQNHKISLNEIKEYLSEHVTYMARRLNGREQNPQINGEVEKTLLTY</sequence>
<dbReference type="InterPro" id="IPR050452">
    <property type="entry name" value="Metacaspase"/>
</dbReference>
<keyword evidence="4" id="KW-1185">Reference proteome</keyword>
<name>A0AAW9S1K4_9BACT</name>
<dbReference type="PANTHER" id="PTHR48104:SF30">
    <property type="entry name" value="METACASPASE-1"/>
    <property type="match status" value="1"/>
</dbReference>
<organism evidence="3 4">
    <name type="scientific">Rapidithrix thailandica</name>
    <dbReference type="NCBI Taxonomy" id="413964"/>
    <lineage>
        <taxon>Bacteria</taxon>
        <taxon>Pseudomonadati</taxon>
        <taxon>Bacteroidota</taxon>
        <taxon>Cytophagia</taxon>
        <taxon>Cytophagales</taxon>
        <taxon>Flammeovirgaceae</taxon>
        <taxon>Rapidithrix</taxon>
    </lineage>
</organism>
<dbReference type="InterPro" id="IPR029030">
    <property type="entry name" value="Caspase-like_dom_sf"/>
</dbReference>
<dbReference type="PANTHER" id="PTHR48104">
    <property type="entry name" value="METACASPASE-4"/>
    <property type="match status" value="1"/>
</dbReference>
<dbReference type="GO" id="GO:0005737">
    <property type="term" value="C:cytoplasm"/>
    <property type="evidence" value="ECO:0007669"/>
    <property type="project" value="TreeGrafter"/>
</dbReference>
<evidence type="ECO:0000259" key="2">
    <source>
        <dbReference type="Pfam" id="PF00656"/>
    </source>
</evidence>
<evidence type="ECO:0000313" key="4">
    <source>
        <dbReference type="Proteomes" id="UP001403385"/>
    </source>
</evidence>
<feature type="signal peptide" evidence="1">
    <location>
        <begin position="1"/>
        <end position="21"/>
    </location>
</feature>
<dbReference type="GO" id="GO:0004197">
    <property type="term" value="F:cysteine-type endopeptidase activity"/>
    <property type="evidence" value="ECO:0007669"/>
    <property type="project" value="InterPro"/>
</dbReference>
<dbReference type="PROSITE" id="PS00018">
    <property type="entry name" value="EF_HAND_1"/>
    <property type="match status" value="1"/>
</dbReference>
<dbReference type="InterPro" id="IPR011600">
    <property type="entry name" value="Pept_C14_caspase"/>
</dbReference>
<protein>
    <submittedName>
        <fullName evidence="3">Caspase family protein</fullName>
    </submittedName>
</protein>
<comment type="caution">
    <text evidence="3">The sequence shown here is derived from an EMBL/GenBank/DDBJ whole genome shotgun (WGS) entry which is preliminary data.</text>
</comment>
<reference evidence="3 4" key="1">
    <citation type="submission" date="2024-04" db="EMBL/GenBank/DDBJ databases">
        <title>Novel genus in family Flammeovirgaceae.</title>
        <authorList>
            <person name="Nguyen T.H."/>
            <person name="Vuong T.Q."/>
            <person name="Le H."/>
            <person name="Kim S.-G."/>
        </authorList>
    </citation>
    <scope>NUCLEOTIDE SEQUENCE [LARGE SCALE GENOMIC DNA]</scope>
    <source>
        <strain evidence="3 4">JCM 23209</strain>
    </source>
</reference>
<dbReference type="Proteomes" id="UP001403385">
    <property type="component" value="Unassembled WGS sequence"/>
</dbReference>
<dbReference type="Gene3D" id="3.40.50.1460">
    <property type="match status" value="1"/>
</dbReference>
<proteinExistence type="predicted"/>
<dbReference type="Pfam" id="PF00656">
    <property type="entry name" value="Peptidase_C14"/>
    <property type="match status" value="1"/>
</dbReference>
<dbReference type="GO" id="GO:0006508">
    <property type="term" value="P:proteolysis"/>
    <property type="evidence" value="ECO:0007669"/>
    <property type="project" value="InterPro"/>
</dbReference>
<gene>
    <name evidence="3" type="ORF">AAG747_24235</name>
</gene>
<evidence type="ECO:0000256" key="1">
    <source>
        <dbReference type="SAM" id="SignalP"/>
    </source>
</evidence>
<dbReference type="RefSeq" id="WP_346823834.1">
    <property type="nucleotide sequence ID" value="NZ_JBDKWZ010000019.1"/>
</dbReference>
<dbReference type="InterPro" id="IPR018247">
    <property type="entry name" value="EF_Hand_1_Ca_BS"/>
</dbReference>
<accession>A0AAW9S1K4</accession>
<dbReference type="EMBL" id="JBDKWZ010000019">
    <property type="protein sequence ID" value="MEN7551052.1"/>
    <property type="molecule type" value="Genomic_DNA"/>
</dbReference>
<evidence type="ECO:0000313" key="3">
    <source>
        <dbReference type="EMBL" id="MEN7551052.1"/>
    </source>
</evidence>